<dbReference type="RefSeq" id="WP_115570122.1">
    <property type="nucleotide sequence ID" value="NZ_NXLV01000019.1"/>
</dbReference>
<reference evidence="1 2" key="1">
    <citation type="submission" date="2018-04" db="EMBL/GenBank/DDBJ databases">
        <title>Novel Campyloabacter and Helicobacter Species and Strains.</title>
        <authorList>
            <person name="Mannion A.J."/>
            <person name="Shen Z."/>
            <person name="Fox J.G."/>
        </authorList>
    </citation>
    <scope>NUCLEOTIDE SEQUENCE [LARGE SCALE GENOMIC DNA]</scope>
    <source>
        <strain evidence="1 2">MIT 04-9366</strain>
    </source>
</reference>
<sequence length="222" mass="26552">MKEFRIAEWFYLHFYCPNSSVTYDKHISQIDFSFLSKEQRKFFPKNFALYQKLETLTDRQSLLLGIFALLEMLKISKLNPHLLSHKLLVSFRLKDWQDDTKTIKLYRQFPNAWVRNKMSECDVKLMILDIPPKKFYKNPSNSLEGYVKIKSLEFPSNLKDYLTQEQIQIIQVFQTLCFADIQTQKDRKEADKIFEGKISLGESKIWVEANLDFWIDMEKIPR</sequence>
<proteinExistence type="predicted"/>
<protein>
    <submittedName>
        <fullName evidence="1">Uncharacterized protein</fullName>
    </submittedName>
</protein>
<accession>A0A3D8IVX4</accession>
<evidence type="ECO:0000313" key="1">
    <source>
        <dbReference type="EMBL" id="RDU69140.1"/>
    </source>
</evidence>
<dbReference type="Proteomes" id="UP000257045">
    <property type="component" value="Unassembled WGS sequence"/>
</dbReference>
<evidence type="ECO:0000313" key="2">
    <source>
        <dbReference type="Proteomes" id="UP000257045"/>
    </source>
</evidence>
<organism evidence="1 2">
    <name type="scientific">Helicobacter brantae</name>
    <dbReference type="NCBI Taxonomy" id="375927"/>
    <lineage>
        <taxon>Bacteria</taxon>
        <taxon>Pseudomonadati</taxon>
        <taxon>Campylobacterota</taxon>
        <taxon>Epsilonproteobacteria</taxon>
        <taxon>Campylobacterales</taxon>
        <taxon>Helicobacteraceae</taxon>
        <taxon>Helicobacter</taxon>
    </lineage>
</organism>
<dbReference type="EMBL" id="NXLV01000019">
    <property type="protein sequence ID" value="RDU69140.1"/>
    <property type="molecule type" value="Genomic_DNA"/>
</dbReference>
<dbReference type="AlphaFoldDB" id="A0A3D8IVX4"/>
<gene>
    <name evidence="1" type="ORF">CQA58_07635</name>
</gene>
<comment type="caution">
    <text evidence="1">The sequence shown here is derived from an EMBL/GenBank/DDBJ whole genome shotgun (WGS) entry which is preliminary data.</text>
</comment>
<keyword evidence="2" id="KW-1185">Reference proteome</keyword>
<name>A0A3D8IVX4_9HELI</name>